<feature type="transmembrane region" description="Helical" evidence="8">
    <location>
        <begin position="414"/>
        <end position="432"/>
    </location>
</feature>
<name>A0ABP1PZ85_9HEXA</name>
<gene>
    <name evidence="9" type="ORF">ODALV1_LOCUS5484</name>
</gene>
<dbReference type="InterPro" id="IPR013604">
    <property type="entry name" value="7TM_chemorcpt"/>
</dbReference>
<keyword evidence="4 8" id="KW-1133">Transmembrane helix</keyword>
<keyword evidence="2" id="KW-1003">Cell membrane</keyword>
<dbReference type="Pfam" id="PF08395">
    <property type="entry name" value="7tm_7"/>
    <property type="match status" value="1"/>
</dbReference>
<evidence type="ECO:0000256" key="4">
    <source>
        <dbReference type="ARBA" id="ARBA00022989"/>
    </source>
</evidence>
<dbReference type="EMBL" id="CAXLJM020000016">
    <property type="protein sequence ID" value="CAL8083436.1"/>
    <property type="molecule type" value="Genomic_DNA"/>
</dbReference>
<keyword evidence="7" id="KW-0807">Transducer</keyword>
<proteinExistence type="predicted"/>
<feature type="transmembrane region" description="Helical" evidence="8">
    <location>
        <begin position="123"/>
        <end position="148"/>
    </location>
</feature>
<dbReference type="Proteomes" id="UP001642540">
    <property type="component" value="Unassembled WGS sequence"/>
</dbReference>
<evidence type="ECO:0008006" key="11">
    <source>
        <dbReference type="Google" id="ProtNLM"/>
    </source>
</evidence>
<accession>A0ABP1PZ85</accession>
<dbReference type="PANTHER" id="PTHR21143:SF133">
    <property type="entry name" value="GUSTATORY AND PHEROMONE RECEPTOR 32A-RELATED"/>
    <property type="match status" value="1"/>
</dbReference>
<evidence type="ECO:0000313" key="9">
    <source>
        <dbReference type="EMBL" id="CAL8083436.1"/>
    </source>
</evidence>
<organism evidence="9 10">
    <name type="scientific">Orchesella dallaii</name>
    <dbReference type="NCBI Taxonomy" id="48710"/>
    <lineage>
        <taxon>Eukaryota</taxon>
        <taxon>Metazoa</taxon>
        <taxon>Ecdysozoa</taxon>
        <taxon>Arthropoda</taxon>
        <taxon>Hexapoda</taxon>
        <taxon>Collembola</taxon>
        <taxon>Entomobryomorpha</taxon>
        <taxon>Entomobryoidea</taxon>
        <taxon>Orchesellidae</taxon>
        <taxon>Orchesellinae</taxon>
        <taxon>Orchesella</taxon>
    </lineage>
</organism>
<comment type="subcellular location">
    <subcellularLocation>
        <location evidence="1">Cell membrane</location>
        <topology evidence="1">Multi-pass membrane protein</topology>
    </subcellularLocation>
</comment>
<protein>
    <recommendedName>
        <fullName evidence="11">Gustatory receptor</fullName>
    </recommendedName>
</protein>
<evidence type="ECO:0000256" key="2">
    <source>
        <dbReference type="ARBA" id="ARBA00022475"/>
    </source>
</evidence>
<keyword evidence="5 8" id="KW-0472">Membrane</keyword>
<keyword evidence="6" id="KW-0675">Receptor</keyword>
<evidence type="ECO:0000256" key="3">
    <source>
        <dbReference type="ARBA" id="ARBA00022692"/>
    </source>
</evidence>
<feature type="transmembrane region" description="Helical" evidence="8">
    <location>
        <begin position="188"/>
        <end position="206"/>
    </location>
</feature>
<evidence type="ECO:0000256" key="1">
    <source>
        <dbReference type="ARBA" id="ARBA00004651"/>
    </source>
</evidence>
<keyword evidence="3 8" id="KW-0812">Transmembrane</keyword>
<sequence length="457" mass="51756">MNSLRSGQASTSAFETILFPQKIKPYYPEVMAKSKQFHPRKTFHLLELTEPQLLLEKIFQPYLRLVKLLGCQPLKIQDGLATFNYFSWNVAYSLIIFGVFIFDTTFFLPIMKYMNSEQEKNCVVFVTEIILVLSQIFAAQMSYVFMALRAKKLAGFWNRLQAVLLKLVSRCPSHLDLVPSYRSARMKIVVWLMFTFVFGTCYMISFQDEISAYLISQEYNSVYYCVMLGGFAFYSGMLSLHILHSTCFTTFICVMHSCFHTLGNISLRQDGQGVLMNSQSPVLFQEVLEIYNELLDLKCLLGCIYGVYMALEILAMIICTTINIFFMISRPGNGNTSLLLLNLAIVMPYLIWFHGVCDCGGALFKAMKTCHRNIKKGIASATTKVAISERTLYLQIEPPDCMSASGYFLMDKKLFTTVIGTIATYLVVMLQFGTGTGMNCKDGSIQFGSDIQKNSSV</sequence>
<feature type="transmembrane region" description="Helical" evidence="8">
    <location>
        <begin position="338"/>
        <end position="355"/>
    </location>
</feature>
<reference evidence="9 10" key="1">
    <citation type="submission" date="2024-08" db="EMBL/GenBank/DDBJ databases">
        <authorList>
            <person name="Cucini C."/>
            <person name="Frati F."/>
        </authorList>
    </citation>
    <scope>NUCLEOTIDE SEQUENCE [LARGE SCALE GENOMIC DNA]</scope>
</reference>
<dbReference type="PANTHER" id="PTHR21143">
    <property type="entry name" value="INVERTEBRATE GUSTATORY RECEPTOR"/>
    <property type="match status" value="1"/>
</dbReference>
<evidence type="ECO:0000256" key="7">
    <source>
        <dbReference type="ARBA" id="ARBA00023224"/>
    </source>
</evidence>
<evidence type="ECO:0000256" key="8">
    <source>
        <dbReference type="SAM" id="Phobius"/>
    </source>
</evidence>
<evidence type="ECO:0000256" key="6">
    <source>
        <dbReference type="ARBA" id="ARBA00023170"/>
    </source>
</evidence>
<evidence type="ECO:0000256" key="5">
    <source>
        <dbReference type="ARBA" id="ARBA00023136"/>
    </source>
</evidence>
<comment type="caution">
    <text evidence="9">The sequence shown here is derived from an EMBL/GenBank/DDBJ whole genome shotgun (WGS) entry which is preliminary data.</text>
</comment>
<feature type="transmembrane region" description="Helical" evidence="8">
    <location>
        <begin position="221"/>
        <end position="240"/>
    </location>
</feature>
<keyword evidence="10" id="KW-1185">Reference proteome</keyword>
<feature type="transmembrane region" description="Helical" evidence="8">
    <location>
        <begin position="304"/>
        <end position="326"/>
    </location>
</feature>
<evidence type="ECO:0000313" key="10">
    <source>
        <dbReference type="Proteomes" id="UP001642540"/>
    </source>
</evidence>
<feature type="transmembrane region" description="Helical" evidence="8">
    <location>
        <begin position="90"/>
        <end position="111"/>
    </location>
</feature>